<dbReference type="OrthoDB" id="10255285at2759"/>
<dbReference type="GO" id="GO:0042391">
    <property type="term" value="P:regulation of membrane potential"/>
    <property type="evidence" value="ECO:0007669"/>
    <property type="project" value="TreeGrafter"/>
</dbReference>
<dbReference type="SUPFAM" id="SSF55724">
    <property type="entry name" value="Mog1p/PsbP-like"/>
    <property type="match status" value="1"/>
</dbReference>
<organism evidence="4 5">
    <name type="scientific">Lottia gigantea</name>
    <name type="common">Giant owl limpet</name>
    <dbReference type="NCBI Taxonomy" id="225164"/>
    <lineage>
        <taxon>Eukaryota</taxon>
        <taxon>Metazoa</taxon>
        <taxon>Spiralia</taxon>
        <taxon>Lophotrochozoa</taxon>
        <taxon>Mollusca</taxon>
        <taxon>Gastropoda</taxon>
        <taxon>Patellogastropoda</taxon>
        <taxon>Lottioidea</taxon>
        <taxon>Lottiidae</taxon>
        <taxon>Lottia</taxon>
    </lineage>
</organism>
<gene>
    <name evidence="4" type="ORF">LOTGIDRAFT_213480</name>
</gene>
<dbReference type="Proteomes" id="UP000030746">
    <property type="component" value="Unassembled WGS sequence"/>
</dbReference>
<dbReference type="CTD" id="20246429"/>
<dbReference type="GO" id="GO:0031267">
    <property type="term" value="F:small GTPase binding"/>
    <property type="evidence" value="ECO:0007669"/>
    <property type="project" value="TreeGrafter"/>
</dbReference>
<evidence type="ECO:0000256" key="3">
    <source>
        <dbReference type="ARBA" id="ARBA00022927"/>
    </source>
</evidence>
<keyword evidence="5" id="KW-1185">Reference proteome</keyword>
<accession>V4AQL6</accession>
<dbReference type="HOGENOM" id="CLU_081345_2_1_1"/>
<dbReference type="OMA" id="ECSSAWM"/>
<evidence type="ECO:0000313" key="5">
    <source>
        <dbReference type="Proteomes" id="UP000030746"/>
    </source>
</evidence>
<dbReference type="STRING" id="225164.V4AQL6"/>
<keyword evidence="3" id="KW-0653">Protein transport</keyword>
<dbReference type="GO" id="GO:0005634">
    <property type="term" value="C:nucleus"/>
    <property type="evidence" value="ECO:0007669"/>
    <property type="project" value="TreeGrafter"/>
</dbReference>
<comment type="similarity">
    <text evidence="1">Belongs to the MOG1 family.</text>
</comment>
<dbReference type="Pfam" id="PF04603">
    <property type="entry name" value="Mog1"/>
    <property type="match status" value="1"/>
</dbReference>
<dbReference type="RefSeq" id="XP_009050017.1">
    <property type="nucleotide sequence ID" value="XM_009051769.1"/>
</dbReference>
<name>V4AQL6_LOTGI</name>
<keyword evidence="2" id="KW-0813">Transport</keyword>
<dbReference type="InterPro" id="IPR016123">
    <property type="entry name" value="Mog1/PsbP_a/b/a-sand"/>
</dbReference>
<protein>
    <recommendedName>
        <fullName evidence="6">Ran guanine nucleotide release factor</fullName>
    </recommendedName>
</protein>
<dbReference type="AlphaFoldDB" id="V4AQL6"/>
<evidence type="ECO:0000256" key="2">
    <source>
        <dbReference type="ARBA" id="ARBA00022448"/>
    </source>
</evidence>
<dbReference type="PANTHER" id="PTHR15837">
    <property type="entry name" value="RAN GUANINE NUCLEOTIDE RELEASE FACTOR"/>
    <property type="match status" value="1"/>
</dbReference>
<dbReference type="Gene3D" id="3.40.1000.10">
    <property type="entry name" value="Mog1/PsbP, alpha/beta/alpha sandwich"/>
    <property type="match status" value="1"/>
</dbReference>
<dbReference type="KEGG" id="lgi:LOTGIDRAFT_213480"/>
<dbReference type="GeneID" id="20246429"/>
<evidence type="ECO:0000256" key="1">
    <source>
        <dbReference type="ARBA" id="ARBA00010307"/>
    </source>
</evidence>
<dbReference type="GO" id="GO:0044325">
    <property type="term" value="F:transmembrane transporter binding"/>
    <property type="evidence" value="ECO:0007669"/>
    <property type="project" value="TreeGrafter"/>
</dbReference>
<reference evidence="4 5" key="1">
    <citation type="journal article" date="2013" name="Nature">
        <title>Insights into bilaterian evolution from three spiralian genomes.</title>
        <authorList>
            <person name="Simakov O."/>
            <person name="Marletaz F."/>
            <person name="Cho S.J."/>
            <person name="Edsinger-Gonzales E."/>
            <person name="Havlak P."/>
            <person name="Hellsten U."/>
            <person name="Kuo D.H."/>
            <person name="Larsson T."/>
            <person name="Lv J."/>
            <person name="Arendt D."/>
            <person name="Savage R."/>
            <person name="Osoegawa K."/>
            <person name="de Jong P."/>
            <person name="Grimwood J."/>
            <person name="Chapman J.A."/>
            <person name="Shapiro H."/>
            <person name="Aerts A."/>
            <person name="Otillar R.P."/>
            <person name="Terry A.Y."/>
            <person name="Boore J.L."/>
            <person name="Grigoriev I.V."/>
            <person name="Lindberg D.R."/>
            <person name="Seaver E.C."/>
            <person name="Weisblat D.A."/>
            <person name="Putnam N.H."/>
            <person name="Rokhsar D.S."/>
        </authorList>
    </citation>
    <scope>NUCLEOTIDE SEQUENCE [LARGE SCALE GENOMIC DNA]</scope>
</reference>
<sequence>MSSNGQSEQSLYGGAMTVILPPQAIDVSQIRDVPDNQEVFTHNVTDQSIIFDILEYIEEPDHQAIQSHFQEVAEYNKASDNDVTKIISIEEISKDELLLTECTKAYYVLGQQKVAKFNETAKNLMNLHLGLFRLPQFSTDILITSNDPVIISPESSSHNAIPTSADRWTVMDIKRVITSLKLLDTGLFE</sequence>
<dbReference type="PANTHER" id="PTHR15837:SF0">
    <property type="entry name" value="RAN GUANINE NUCLEOTIDE RELEASE FACTOR"/>
    <property type="match status" value="1"/>
</dbReference>
<dbReference type="GO" id="GO:0017080">
    <property type="term" value="F:sodium channel regulator activity"/>
    <property type="evidence" value="ECO:0007669"/>
    <property type="project" value="TreeGrafter"/>
</dbReference>
<proteinExistence type="inferred from homology"/>
<evidence type="ECO:0008006" key="6">
    <source>
        <dbReference type="Google" id="ProtNLM"/>
    </source>
</evidence>
<dbReference type="EMBL" id="KB201037">
    <property type="protein sequence ID" value="ESO99532.1"/>
    <property type="molecule type" value="Genomic_DNA"/>
</dbReference>
<evidence type="ECO:0000313" key="4">
    <source>
        <dbReference type="EMBL" id="ESO99532.1"/>
    </source>
</evidence>
<dbReference type="GO" id="GO:0005085">
    <property type="term" value="F:guanyl-nucleotide exchange factor activity"/>
    <property type="evidence" value="ECO:0007669"/>
    <property type="project" value="TreeGrafter"/>
</dbReference>
<dbReference type="GO" id="GO:0006606">
    <property type="term" value="P:protein import into nucleus"/>
    <property type="evidence" value="ECO:0007669"/>
    <property type="project" value="TreeGrafter"/>
</dbReference>
<dbReference type="InterPro" id="IPR007681">
    <property type="entry name" value="Mog1"/>
</dbReference>